<evidence type="ECO:0000313" key="1">
    <source>
        <dbReference type="EMBL" id="OYR27305.1"/>
    </source>
</evidence>
<evidence type="ECO:0000313" key="2">
    <source>
        <dbReference type="Proteomes" id="UP000216188"/>
    </source>
</evidence>
<keyword evidence="2" id="KW-1185">Reference proteome</keyword>
<reference evidence="1 2" key="1">
    <citation type="submission" date="2017-07" db="EMBL/GenBank/DDBJ databases">
        <title>Phylogenetic study on the rhizospheric bacterium Ochrobactrum sp. A44.</title>
        <authorList>
            <person name="Krzyzanowska D.M."/>
            <person name="Ossowicki A."/>
            <person name="Rajewska M."/>
            <person name="Maciag T."/>
            <person name="Kaczynski Z."/>
            <person name="Czerwicka M."/>
            <person name="Jafra S."/>
        </authorList>
    </citation>
    <scope>NUCLEOTIDE SEQUENCE [LARGE SCALE GENOMIC DNA]</scope>
    <source>
        <strain evidence="1 2">CCUG 30717</strain>
    </source>
</reference>
<dbReference type="Proteomes" id="UP000216188">
    <property type="component" value="Unassembled WGS sequence"/>
</dbReference>
<sequence>MFSVNCENKLLRAKIAMISEQIQESETSVRVRMNFDFTP</sequence>
<gene>
    <name evidence="1" type="ORF">CEV34_2035</name>
</gene>
<name>A0A256GJG6_9HYPH</name>
<dbReference type="AlphaFoldDB" id="A0A256GJG6"/>
<organism evidence="1 2">
    <name type="scientific">Brucella pseudogrignonensis</name>
    <dbReference type="NCBI Taxonomy" id="419475"/>
    <lineage>
        <taxon>Bacteria</taxon>
        <taxon>Pseudomonadati</taxon>
        <taxon>Pseudomonadota</taxon>
        <taxon>Alphaproteobacteria</taxon>
        <taxon>Hyphomicrobiales</taxon>
        <taxon>Brucellaceae</taxon>
        <taxon>Brucella/Ochrobactrum group</taxon>
        <taxon>Brucella</taxon>
    </lineage>
</organism>
<accession>A0A256GJG6</accession>
<comment type="caution">
    <text evidence="1">The sequence shown here is derived from an EMBL/GenBank/DDBJ whole genome shotgun (WGS) entry which is preliminary data.</text>
</comment>
<protein>
    <submittedName>
        <fullName evidence="1">Uncharacterized protein</fullName>
    </submittedName>
</protein>
<dbReference type="EMBL" id="NNRM01000017">
    <property type="protein sequence ID" value="OYR27305.1"/>
    <property type="molecule type" value="Genomic_DNA"/>
</dbReference>
<proteinExistence type="predicted"/>